<evidence type="ECO:0000313" key="4">
    <source>
        <dbReference type="Proteomes" id="UP000886943"/>
    </source>
</evidence>
<dbReference type="Proteomes" id="UP000886943">
    <property type="component" value="Unassembled WGS sequence"/>
</dbReference>
<dbReference type="Proteomes" id="UP001357973">
    <property type="component" value="Chromosome"/>
</dbReference>
<evidence type="ECO:0000313" key="3">
    <source>
        <dbReference type="EMBL" id="GJD14404.1"/>
    </source>
</evidence>
<sequence>MEIQRSIGVSKLDKPGPTNPATTETIPAIAHSIPANPQSHPHFVTAKRRYG</sequence>
<dbReference type="AlphaFoldDB" id="A0AAN4VNR1"/>
<protein>
    <submittedName>
        <fullName evidence="3">Uncharacterized protein</fullName>
    </submittedName>
</protein>
<reference evidence="2 5" key="2">
    <citation type="submission" date="2023-06" db="EMBL/GenBank/DDBJ databases">
        <title>Complete Genome Sequences of Bifidobacterium faecale strain JCM19861T was isolated from human faeces by Jung-Hye Choi et al. (2014).</title>
        <authorList>
            <person name="Okuhama S."/>
            <person name="Takahashi H."/>
            <person name="Imaizumi K."/>
            <person name="Nakayama S."/>
            <person name="Ogata Y."/>
            <person name="Suda W."/>
        </authorList>
    </citation>
    <scope>NUCLEOTIDE SEQUENCE [LARGE SCALE GENOMIC DNA]</scope>
    <source>
        <strain evidence="2 5">JCM 19861</strain>
    </source>
</reference>
<gene>
    <name evidence="2" type="ORF">B19861_15340</name>
    <name evidence="3" type="ORF">BIFAD42_13880</name>
</gene>
<feature type="region of interest" description="Disordered" evidence="1">
    <location>
        <begin position="1"/>
        <end position="24"/>
    </location>
</feature>
<evidence type="ECO:0000313" key="2">
    <source>
        <dbReference type="EMBL" id="BEK83592.1"/>
    </source>
</evidence>
<reference evidence="3" key="1">
    <citation type="submission" date="2021-08" db="EMBL/GenBank/DDBJ databases">
        <title>Draft genome sequence of the GABA producer Bifidobacterium adolescentis 4-2, isolated from healthy human feces.</title>
        <authorList>
            <person name="Altaib H."/>
            <person name="Niwa R."/>
            <person name="Abe M."/>
            <person name="Suzuki T."/>
        </authorList>
    </citation>
    <scope>NUCLEOTIDE SEQUENCE</scope>
    <source>
        <strain evidence="3">4-2</strain>
    </source>
</reference>
<organism evidence="3 4">
    <name type="scientific">Bifidobacterium adolescentis</name>
    <dbReference type="NCBI Taxonomy" id="1680"/>
    <lineage>
        <taxon>Bacteria</taxon>
        <taxon>Bacillati</taxon>
        <taxon>Actinomycetota</taxon>
        <taxon>Actinomycetes</taxon>
        <taxon>Bifidobacteriales</taxon>
        <taxon>Bifidobacteriaceae</taxon>
        <taxon>Bifidobacterium</taxon>
    </lineage>
</organism>
<accession>A0AAN4VNR1</accession>
<dbReference type="EMBL" id="BPPZ01000007">
    <property type="protein sequence ID" value="GJD14404.1"/>
    <property type="molecule type" value="Genomic_DNA"/>
</dbReference>
<keyword evidence="5" id="KW-1185">Reference proteome</keyword>
<proteinExistence type="predicted"/>
<dbReference type="KEGG" id="bado:BBMN23_1409"/>
<evidence type="ECO:0000313" key="5">
    <source>
        <dbReference type="Proteomes" id="UP001357973"/>
    </source>
</evidence>
<name>A0AAN4VNR1_BIFAD</name>
<evidence type="ECO:0000256" key="1">
    <source>
        <dbReference type="SAM" id="MobiDB-lite"/>
    </source>
</evidence>
<dbReference type="EMBL" id="AP028457">
    <property type="protein sequence ID" value="BEK83592.1"/>
    <property type="molecule type" value="Genomic_DNA"/>
</dbReference>